<sequence>MGAVMGGITLVLALKGMWLVAPFMGADLLLMIYAFRIVGDRCRIVERVIIENDELIIRHEEKRAPRSWSFPVHWVNVDLQANQHPHHQTRLLIGSHGSWVELATFLNDDERNSLASAIKAAVIKARQPTWAQ</sequence>
<name>A0A6S6TVI8_9GAMM</name>
<dbReference type="EMBL" id="CACVAT010000375">
    <property type="protein sequence ID" value="CAA6823375.1"/>
    <property type="molecule type" value="Genomic_DNA"/>
</dbReference>
<dbReference type="Pfam" id="PF10003">
    <property type="entry name" value="DUF2244"/>
    <property type="match status" value="1"/>
</dbReference>
<proteinExistence type="predicted"/>
<organism evidence="2">
    <name type="scientific">uncultured Thiotrichaceae bacterium</name>
    <dbReference type="NCBI Taxonomy" id="298394"/>
    <lineage>
        <taxon>Bacteria</taxon>
        <taxon>Pseudomonadati</taxon>
        <taxon>Pseudomonadota</taxon>
        <taxon>Gammaproteobacteria</taxon>
        <taxon>Thiotrichales</taxon>
        <taxon>Thiotrichaceae</taxon>
        <taxon>environmental samples</taxon>
    </lineage>
</organism>
<keyword evidence="1" id="KW-0472">Membrane</keyword>
<evidence type="ECO:0000313" key="2">
    <source>
        <dbReference type="EMBL" id="CAA6823375.1"/>
    </source>
</evidence>
<dbReference type="InterPro" id="IPR019253">
    <property type="entry name" value="DUF2244_TM"/>
</dbReference>
<gene>
    <name evidence="2" type="ORF">HELGO_WM16628</name>
</gene>
<keyword evidence="1" id="KW-1133">Transmembrane helix</keyword>
<evidence type="ECO:0008006" key="3">
    <source>
        <dbReference type="Google" id="ProtNLM"/>
    </source>
</evidence>
<keyword evidence="1" id="KW-0812">Transmembrane</keyword>
<feature type="transmembrane region" description="Helical" evidence="1">
    <location>
        <begin position="12"/>
        <end position="35"/>
    </location>
</feature>
<dbReference type="AlphaFoldDB" id="A0A6S6TVI8"/>
<reference evidence="2" key="1">
    <citation type="submission" date="2020-01" db="EMBL/GenBank/DDBJ databases">
        <authorList>
            <person name="Meier V. D."/>
            <person name="Meier V D."/>
        </authorList>
    </citation>
    <scope>NUCLEOTIDE SEQUENCE</scope>
    <source>
        <strain evidence="2">HLG_WM_MAG_09</strain>
    </source>
</reference>
<evidence type="ECO:0000256" key="1">
    <source>
        <dbReference type="SAM" id="Phobius"/>
    </source>
</evidence>
<protein>
    <recommendedName>
        <fullName evidence="3">DUF2244 domain-containing protein</fullName>
    </recommendedName>
</protein>
<accession>A0A6S6TVI8</accession>